<dbReference type="SUPFAM" id="SSF56935">
    <property type="entry name" value="Porins"/>
    <property type="match status" value="1"/>
</dbReference>
<name>A0ABP9WRL0_9GAMM</name>
<evidence type="ECO:0000256" key="5">
    <source>
        <dbReference type="ARBA" id="ARBA00023136"/>
    </source>
</evidence>
<keyword evidence="9" id="KW-0732">Signal</keyword>
<dbReference type="PROSITE" id="PS52016">
    <property type="entry name" value="TONB_DEPENDENT_REC_3"/>
    <property type="match status" value="1"/>
</dbReference>
<dbReference type="Pfam" id="PF07715">
    <property type="entry name" value="Plug"/>
    <property type="match status" value="1"/>
</dbReference>
<feature type="domain" description="TonB-dependent transporter Oar-like beta-barrel" evidence="11">
    <location>
        <begin position="547"/>
        <end position="829"/>
    </location>
</feature>
<organism evidence="12 13">
    <name type="scientific">Microbulbifer aestuariivivens</name>
    <dbReference type="NCBI Taxonomy" id="1908308"/>
    <lineage>
        <taxon>Bacteria</taxon>
        <taxon>Pseudomonadati</taxon>
        <taxon>Pseudomonadota</taxon>
        <taxon>Gammaproteobacteria</taxon>
        <taxon>Cellvibrionales</taxon>
        <taxon>Microbulbiferaceae</taxon>
        <taxon>Microbulbifer</taxon>
    </lineage>
</organism>
<keyword evidence="6 7" id="KW-0998">Cell outer membrane</keyword>
<feature type="compositionally biased region" description="Polar residues" evidence="8">
    <location>
        <begin position="786"/>
        <end position="799"/>
    </location>
</feature>
<dbReference type="InterPro" id="IPR013784">
    <property type="entry name" value="Carb-bd-like_fold"/>
</dbReference>
<keyword evidence="4 7" id="KW-0812">Transmembrane</keyword>
<reference evidence="12 13" key="1">
    <citation type="submission" date="2024-02" db="EMBL/GenBank/DDBJ databases">
        <title>Microbulbifer aestuariivivens NBRC 112533.</title>
        <authorList>
            <person name="Ichikawa N."/>
            <person name="Katano-Makiyama Y."/>
            <person name="Hidaka K."/>
        </authorList>
    </citation>
    <scope>NUCLEOTIDE SEQUENCE [LARGE SCALE GENOMIC DNA]</scope>
    <source>
        <strain evidence="12 13">NBRC 112533</strain>
    </source>
</reference>
<dbReference type="RefSeq" id="WP_345550108.1">
    <property type="nucleotide sequence ID" value="NZ_BAABRT010000009.1"/>
</dbReference>
<gene>
    <name evidence="12" type="ORF">Maes01_01419</name>
</gene>
<evidence type="ECO:0000256" key="7">
    <source>
        <dbReference type="PROSITE-ProRule" id="PRU01360"/>
    </source>
</evidence>
<comment type="subcellular location">
    <subcellularLocation>
        <location evidence="1 7">Cell outer membrane</location>
        <topology evidence="1 7">Multi-pass membrane protein</topology>
    </subcellularLocation>
</comment>
<dbReference type="InterPro" id="IPR036942">
    <property type="entry name" value="Beta-barrel_TonB_sf"/>
</dbReference>
<keyword evidence="5 7" id="KW-0472">Membrane</keyword>
<feature type="chain" id="PRO_5045078197" description="TonB-dependent receptor" evidence="9">
    <location>
        <begin position="33"/>
        <end position="957"/>
    </location>
</feature>
<dbReference type="Proteomes" id="UP001408594">
    <property type="component" value="Unassembled WGS sequence"/>
</dbReference>
<proteinExistence type="inferred from homology"/>
<dbReference type="EMBL" id="BAABRT010000009">
    <property type="protein sequence ID" value="GAA5524860.1"/>
    <property type="molecule type" value="Genomic_DNA"/>
</dbReference>
<keyword evidence="3 7" id="KW-1134">Transmembrane beta strand</keyword>
<evidence type="ECO:0000256" key="2">
    <source>
        <dbReference type="ARBA" id="ARBA00022448"/>
    </source>
</evidence>
<dbReference type="Gene3D" id="2.40.170.20">
    <property type="entry name" value="TonB-dependent receptor, beta-barrel domain"/>
    <property type="match status" value="1"/>
</dbReference>
<evidence type="ECO:0008006" key="14">
    <source>
        <dbReference type="Google" id="ProtNLM"/>
    </source>
</evidence>
<evidence type="ECO:0000256" key="8">
    <source>
        <dbReference type="SAM" id="MobiDB-lite"/>
    </source>
</evidence>
<feature type="domain" description="TonB-dependent receptor plug" evidence="10">
    <location>
        <begin position="140"/>
        <end position="233"/>
    </location>
</feature>
<evidence type="ECO:0000259" key="10">
    <source>
        <dbReference type="Pfam" id="PF07715"/>
    </source>
</evidence>
<sequence length="957" mass="105811">MSNHRSLRHNLARSALALAIGAATLASPAVFADEITGTIRGAVVGVENAKTIKLTDTARGITKEIGVEADGKFRFGSLTPGKYQLQVFNETGVVDTQTVSVSLGGTASIVLGAGAALEEVVVNGERISQVDVGVAESGLVMSSEELLEIPVARDLTSVTLLAPSVSKGDRTFGNNASFAGASVSENTSYINGLNTTNFRTGLGFATVPFEFYDNIQVKTGGYSAKFGRSTGGVMNATTKSGSNEFKFGSNVYFDKDLETAPNTFSADNDQDVFEETNTDIYASGALIQDRLFYYALYSRESMDSEAYDMTSGRGYKTKRDTDFWGVKLDGYITDNHRVEFTAFSDERETIEGIYEYDSGTEQVGDYEGNVYYQRGGLNWIATYVGDLSDSMTLSVSYGESEQDRSTVPDNADAPVVWAYDAATGTWSVEGDWVDTNVSEGEDQRKMVRVDFTWELDDHLLEVGLDREKNSSSEHTVFSGGDYWELYPDFGYVMQGIATNIGNFETISNAFYIQDTWDVTDNLSVQMGLRNETFENMNKAGDAFIEVDNQWAPRLGAVWDPTGSGNQKVYANMGMYYLPIPSNTNIRMAGDELFIYDYQEWDGVCQNEDGTPCNLGDSFAEYVYANGELNDTRSLVDSNIEPMYQSEFILGYEYVLESGIQLGVKGMYRNLETSIEDVAIDAAVIDYYNNSGTWDASKVGGATVEELFGGFHQYVLTNPGNDMRVYIPEMEEYVELSADQLGYPEAKRQYGAVELTFNRPFDGKWSMNASYTWAHNWGNNEGGVRSDNGQSDSGLTTNFDQPGLLDGAYGDLPNDRRHTVKAFGSYQFDIGLLVGANFMWQTGRPQNCFGVHPDDDFAFEYGAESFYCGGEFGPRGSYGRTENYWNLDLKAQYPIQFAGNQKVLLSVDVFNLLNNDTVVETYEVGEDDRGEQANPNFGSPVYYQDPRSIRLGIRYDFN</sequence>
<dbReference type="SUPFAM" id="SSF49452">
    <property type="entry name" value="Starch-binding domain-like"/>
    <property type="match status" value="1"/>
</dbReference>
<evidence type="ECO:0000256" key="1">
    <source>
        <dbReference type="ARBA" id="ARBA00004571"/>
    </source>
</evidence>
<dbReference type="PANTHER" id="PTHR30069">
    <property type="entry name" value="TONB-DEPENDENT OUTER MEMBRANE RECEPTOR"/>
    <property type="match status" value="1"/>
</dbReference>
<keyword evidence="13" id="KW-1185">Reference proteome</keyword>
<dbReference type="InterPro" id="IPR057601">
    <property type="entry name" value="Oar-like_b-barrel"/>
</dbReference>
<accession>A0ABP9WRL0</accession>
<evidence type="ECO:0000313" key="13">
    <source>
        <dbReference type="Proteomes" id="UP001408594"/>
    </source>
</evidence>
<protein>
    <recommendedName>
        <fullName evidence="14">TonB-dependent receptor</fullName>
    </recommendedName>
</protein>
<dbReference type="InterPro" id="IPR039426">
    <property type="entry name" value="TonB-dep_rcpt-like"/>
</dbReference>
<evidence type="ECO:0000313" key="12">
    <source>
        <dbReference type="EMBL" id="GAA5524860.1"/>
    </source>
</evidence>
<evidence type="ECO:0000256" key="3">
    <source>
        <dbReference type="ARBA" id="ARBA00022452"/>
    </source>
</evidence>
<comment type="similarity">
    <text evidence="7">Belongs to the TonB-dependent receptor family.</text>
</comment>
<comment type="caution">
    <text evidence="12">The sequence shown here is derived from an EMBL/GenBank/DDBJ whole genome shotgun (WGS) entry which is preliminary data.</text>
</comment>
<evidence type="ECO:0000256" key="9">
    <source>
        <dbReference type="SAM" id="SignalP"/>
    </source>
</evidence>
<dbReference type="InterPro" id="IPR037066">
    <property type="entry name" value="Plug_dom_sf"/>
</dbReference>
<dbReference type="InterPro" id="IPR012910">
    <property type="entry name" value="Plug_dom"/>
</dbReference>
<evidence type="ECO:0000256" key="6">
    <source>
        <dbReference type="ARBA" id="ARBA00023237"/>
    </source>
</evidence>
<keyword evidence="2 7" id="KW-0813">Transport</keyword>
<feature type="region of interest" description="Disordered" evidence="8">
    <location>
        <begin position="781"/>
        <end position="801"/>
    </location>
</feature>
<evidence type="ECO:0000256" key="4">
    <source>
        <dbReference type="ARBA" id="ARBA00022692"/>
    </source>
</evidence>
<dbReference type="Gene3D" id="2.60.40.1120">
    <property type="entry name" value="Carboxypeptidase-like, regulatory domain"/>
    <property type="match status" value="1"/>
</dbReference>
<dbReference type="PANTHER" id="PTHR30069:SF46">
    <property type="entry name" value="OAR PROTEIN"/>
    <property type="match status" value="1"/>
</dbReference>
<dbReference type="Gene3D" id="2.170.130.10">
    <property type="entry name" value="TonB-dependent receptor, plug domain"/>
    <property type="match status" value="1"/>
</dbReference>
<evidence type="ECO:0000259" key="11">
    <source>
        <dbReference type="Pfam" id="PF25183"/>
    </source>
</evidence>
<feature type="signal peptide" evidence="9">
    <location>
        <begin position="1"/>
        <end position="32"/>
    </location>
</feature>
<dbReference type="Pfam" id="PF25183">
    <property type="entry name" value="OMP_b-brl_4"/>
    <property type="match status" value="1"/>
</dbReference>